<keyword evidence="5" id="KW-0560">Oxidoreductase</keyword>
<dbReference type="SMART" id="SM00829">
    <property type="entry name" value="PKS_ER"/>
    <property type="match status" value="1"/>
</dbReference>
<name>A0A917S642_9ACTN</name>
<proteinExistence type="inferred from homology"/>
<dbReference type="EMBL" id="BMMZ01000004">
    <property type="protein sequence ID" value="GGL60720.1"/>
    <property type="molecule type" value="Genomic_DNA"/>
</dbReference>
<dbReference type="PANTHER" id="PTHR43161:SF9">
    <property type="entry name" value="SORBITOL DEHYDROGENASE"/>
    <property type="match status" value="1"/>
</dbReference>
<accession>A0A917S642</accession>
<keyword evidence="9" id="KW-1185">Reference proteome</keyword>
<dbReference type="PROSITE" id="PS00059">
    <property type="entry name" value="ADH_ZINC"/>
    <property type="match status" value="1"/>
</dbReference>
<reference evidence="8" key="2">
    <citation type="submission" date="2020-09" db="EMBL/GenBank/DDBJ databases">
        <authorList>
            <person name="Sun Q."/>
            <person name="Zhou Y."/>
        </authorList>
    </citation>
    <scope>NUCLEOTIDE SEQUENCE</scope>
    <source>
        <strain evidence="8">CGMCC 4.7306</strain>
    </source>
</reference>
<dbReference type="PANTHER" id="PTHR43161">
    <property type="entry name" value="SORBITOL DEHYDROGENASE"/>
    <property type="match status" value="1"/>
</dbReference>
<organism evidence="8 9">
    <name type="scientific">Microlunatus endophyticus</name>
    <dbReference type="NCBI Taxonomy" id="1716077"/>
    <lineage>
        <taxon>Bacteria</taxon>
        <taxon>Bacillati</taxon>
        <taxon>Actinomycetota</taxon>
        <taxon>Actinomycetes</taxon>
        <taxon>Propionibacteriales</taxon>
        <taxon>Propionibacteriaceae</taxon>
        <taxon>Microlunatus</taxon>
    </lineage>
</organism>
<dbReference type="Proteomes" id="UP000613840">
    <property type="component" value="Unassembled WGS sequence"/>
</dbReference>
<gene>
    <name evidence="8" type="ORF">GCM10011575_19050</name>
</gene>
<feature type="domain" description="Enoyl reductase (ER)" evidence="7">
    <location>
        <begin position="22"/>
        <end position="341"/>
    </location>
</feature>
<dbReference type="SUPFAM" id="SSF51735">
    <property type="entry name" value="NAD(P)-binding Rossmann-fold domains"/>
    <property type="match status" value="1"/>
</dbReference>
<dbReference type="Gene3D" id="3.40.50.720">
    <property type="entry name" value="NAD(P)-binding Rossmann-like Domain"/>
    <property type="match status" value="1"/>
</dbReference>
<comment type="similarity">
    <text evidence="2 6">Belongs to the zinc-containing alcohol dehydrogenase family.</text>
</comment>
<evidence type="ECO:0000256" key="2">
    <source>
        <dbReference type="ARBA" id="ARBA00008072"/>
    </source>
</evidence>
<dbReference type="AlphaFoldDB" id="A0A917S642"/>
<dbReference type="InterPro" id="IPR045306">
    <property type="entry name" value="SDH-like"/>
</dbReference>
<comment type="cofactor">
    <cofactor evidence="1 6">
        <name>Zn(2+)</name>
        <dbReference type="ChEBI" id="CHEBI:29105"/>
    </cofactor>
</comment>
<dbReference type="InterPro" id="IPR013154">
    <property type="entry name" value="ADH-like_N"/>
</dbReference>
<dbReference type="InterPro" id="IPR002328">
    <property type="entry name" value="ADH_Zn_CS"/>
</dbReference>
<evidence type="ECO:0000256" key="6">
    <source>
        <dbReference type="RuleBase" id="RU361277"/>
    </source>
</evidence>
<evidence type="ECO:0000256" key="5">
    <source>
        <dbReference type="ARBA" id="ARBA00023002"/>
    </source>
</evidence>
<evidence type="ECO:0000256" key="3">
    <source>
        <dbReference type="ARBA" id="ARBA00022723"/>
    </source>
</evidence>
<keyword evidence="3 6" id="KW-0479">Metal-binding</keyword>
<sequence length="345" mass="36174">MTQVQLPAEQRRSLLIKPEEIGTENAPVPQPGPEQVLVEVAAVGICGSDVHYYEHGRIGDFIVEQPLVLGHEASGVIRAVGSAVTGRAVGQRVALEPQETCGHCIQCLSGRYNLCPDVQFYATPPVDGAFAQYVVLNAGRAHPIPDSLSDEAGALIEPLSVGVWANRKAAVEPGDRVLVTGAGPVGLLAADVARARGGWVAVSDTNSYRLQVAHERGAQAVIDVTQGSPRDQQGEFDVILECSGAAPAVLGAFDAAAPAARIVLIGMGAARLELPVGLIQARELRVTGVFRYANCYPAAISLAASGAIDLDALVTGRFGLDEVEDALTAAKRDPKTLKPVVYPNR</sequence>
<evidence type="ECO:0000256" key="4">
    <source>
        <dbReference type="ARBA" id="ARBA00022833"/>
    </source>
</evidence>
<dbReference type="InterPro" id="IPR011032">
    <property type="entry name" value="GroES-like_sf"/>
</dbReference>
<dbReference type="SUPFAM" id="SSF50129">
    <property type="entry name" value="GroES-like"/>
    <property type="match status" value="1"/>
</dbReference>
<dbReference type="InterPro" id="IPR036291">
    <property type="entry name" value="NAD(P)-bd_dom_sf"/>
</dbReference>
<dbReference type="InterPro" id="IPR013149">
    <property type="entry name" value="ADH-like_C"/>
</dbReference>
<evidence type="ECO:0000256" key="1">
    <source>
        <dbReference type="ARBA" id="ARBA00001947"/>
    </source>
</evidence>
<protein>
    <submittedName>
        <fullName evidence="8">Sorbitol dehydrogenase</fullName>
    </submittedName>
</protein>
<comment type="caution">
    <text evidence="8">The sequence shown here is derived from an EMBL/GenBank/DDBJ whole genome shotgun (WGS) entry which is preliminary data.</text>
</comment>
<dbReference type="Gene3D" id="3.90.180.10">
    <property type="entry name" value="Medium-chain alcohol dehydrogenases, catalytic domain"/>
    <property type="match status" value="1"/>
</dbReference>
<dbReference type="GO" id="GO:0016616">
    <property type="term" value="F:oxidoreductase activity, acting on the CH-OH group of donors, NAD or NADP as acceptor"/>
    <property type="evidence" value="ECO:0007669"/>
    <property type="project" value="InterPro"/>
</dbReference>
<dbReference type="Pfam" id="PF00107">
    <property type="entry name" value="ADH_zinc_N"/>
    <property type="match status" value="1"/>
</dbReference>
<dbReference type="InterPro" id="IPR020843">
    <property type="entry name" value="ER"/>
</dbReference>
<keyword evidence="4 6" id="KW-0862">Zinc</keyword>
<evidence type="ECO:0000313" key="9">
    <source>
        <dbReference type="Proteomes" id="UP000613840"/>
    </source>
</evidence>
<dbReference type="GO" id="GO:0008270">
    <property type="term" value="F:zinc ion binding"/>
    <property type="evidence" value="ECO:0007669"/>
    <property type="project" value="InterPro"/>
</dbReference>
<evidence type="ECO:0000313" key="8">
    <source>
        <dbReference type="EMBL" id="GGL60720.1"/>
    </source>
</evidence>
<dbReference type="CDD" id="cd05285">
    <property type="entry name" value="sorbitol_DH"/>
    <property type="match status" value="1"/>
</dbReference>
<dbReference type="RefSeq" id="WP_188894966.1">
    <property type="nucleotide sequence ID" value="NZ_BMMZ01000004.1"/>
</dbReference>
<evidence type="ECO:0000259" key="7">
    <source>
        <dbReference type="SMART" id="SM00829"/>
    </source>
</evidence>
<reference evidence="8" key="1">
    <citation type="journal article" date="2014" name="Int. J. Syst. Evol. Microbiol.">
        <title>Complete genome sequence of Corynebacterium casei LMG S-19264T (=DSM 44701T), isolated from a smear-ripened cheese.</title>
        <authorList>
            <consortium name="US DOE Joint Genome Institute (JGI-PGF)"/>
            <person name="Walter F."/>
            <person name="Albersmeier A."/>
            <person name="Kalinowski J."/>
            <person name="Ruckert C."/>
        </authorList>
    </citation>
    <scope>NUCLEOTIDE SEQUENCE</scope>
    <source>
        <strain evidence="8">CGMCC 4.7306</strain>
    </source>
</reference>
<dbReference type="Pfam" id="PF08240">
    <property type="entry name" value="ADH_N"/>
    <property type="match status" value="1"/>
</dbReference>